<keyword evidence="1" id="KW-0812">Transmembrane</keyword>
<name>A0A3S1C0A7_9CYAN</name>
<keyword evidence="1" id="KW-0472">Membrane</keyword>
<comment type="caution">
    <text evidence="3">The sequence shown here is derived from an EMBL/GenBank/DDBJ whole genome shotgun (WGS) entry which is preliminary data.</text>
</comment>
<dbReference type="Proteomes" id="UP000271624">
    <property type="component" value="Unassembled WGS sequence"/>
</dbReference>
<reference evidence="3" key="1">
    <citation type="submission" date="2018-12" db="EMBL/GenBank/DDBJ databases">
        <authorList>
            <person name="Will S."/>
            <person name="Neumann-Schaal M."/>
            <person name="Henke P."/>
        </authorList>
    </citation>
    <scope>NUCLEOTIDE SEQUENCE</scope>
    <source>
        <strain evidence="3">PCC 7102</strain>
    </source>
</reference>
<dbReference type="Gene3D" id="1.10.3680.10">
    <property type="entry name" value="TerB-like"/>
    <property type="match status" value="2"/>
</dbReference>
<dbReference type="SUPFAM" id="SSF158682">
    <property type="entry name" value="TerB-like"/>
    <property type="match status" value="2"/>
</dbReference>
<feature type="domain" description="Co-chaperone DjlA N-terminal" evidence="2">
    <location>
        <begin position="36"/>
        <end position="145"/>
    </location>
</feature>
<evidence type="ECO:0000259" key="2">
    <source>
        <dbReference type="Pfam" id="PF05099"/>
    </source>
</evidence>
<sequence>MNTVLVQSEAVELLSRLTGRRLNHTDVNKSVIFLSALVTMTLGVMFADGVVTESETRLLEKTIEQLVPKKGDVPVLIQLLIEGIRENPVYKNPSEWLKLTTSLSLEEKILLISFSYEMSAVDGEIASGEREYLRATANILKIPPQYTEVLEVWYTSKYIENIAVWKELQNLINPKNFDYLGLRFVSLDSVELLTRITGKKLVKSDINTIILFLTSLLTMSWGVMMADGMQQKVEKQLLVKTIKRLIPQKDNDVRELMEILLEKVPQSDIYQQPQEWLKLTSSLSEPEKILLISFCYEMSAVDGEISVEERKYLHSAGSWLSIEPQYVNFLEAVFGGDGIDDTVVLKRLKSIIHPDKFQEINEIFVDAARYILDTLEVLSF</sequence>
<organism evidence="3 4">
    <name type="scientific">Dulcicalothrix desertica PCC 7102</name>
    <dbReference type="NCBI Taxonomy" id="232991"/>
    <lineage>
        <taxon>Bacteria</taxon>
        <taxon>Bacillati</taxon>
        <taxon>Cyanobacteriota</taxon>
        <taxon>Cyanophyceae</taxon>
        <taxon>Nostocales</taxon>
        <taxon>Calotrichaceae</taxon>
        <taxon>Dulcicalothrix</taxon>
    </lineage>
</organism>
<gene>
    <name evidence="3" type="ORF">DSM106972_092540</name>
</gene>
<accession>A0A3S1C0A7</accession>
<evidence type="ECO:0000313" key="4">
    <source>
        <dbReference type="Proteomes" id="UP000271624"/>
    </source>
</evidence>
<feature type="transmembrane region" description="Helical" evidence="1">
    <location>
        <begin position="31"/>
        <end position="51"/>
    </location>
</feature>
<dbReference type="CDD" id="cd07177">
    <property type="entry name" value="terB_like"/>
    <property type="match status" value="2"/>
</dbReference>
<dbReference type="OrthoDB" id="3650305at2"/>
<dbReference type="InterPro" id="IPR007791">
    <property type="entry name" value="DjlA_N"/>
</dbReference>
<dbReference type="Pfam" id="PF05099">
    <property type="entry name" value="TerB"/>
    <property type="match status" value="2"/>
</dbReference>
<dbReference type="RefSeq" id="WP_127087188.1">
    <property type="nucleotide sequence ID" value="NZ_RSCL01000046.1"/>
</dbReference>
<evidence type="ECO:0000313" key="3">
    <source>
        <dbReference type="EMBL" id="RUS94719.1"/>
    </source>
</evidence>
<keyword evidence="4" id="KW-1185">Reference proteome</keyword>
<reference evidence="3" key="2">
    <citation type="journal article" date="2019" name="Genome Biol. Evol.">
        <title>Day and night: Metabolic profiles and evolutionary relationships of six axenic non-marine cyanobacteria.</title>
        <authorList>
            <person name="Will S.E."/>
            <person name="Henke P."/>
            <person name="Boedeker C."/>
            <person name="Huang S."/>
            <person name="Brinkmann H."/>
            <person name="Rohde M."/>
            <person name="Jarek M."/>
            <person name="Friedl T."/>
            <person name="Seufert S."/>
            <person name="Schumacher M."/>
            <person name="Overmann J."/>
            <person name="Neumann-Schaal M."/>
            <person name="Petersen J."/>
        </authorList>
    </citation>
    <scope>NUCLEOTIDE SEQUENCE [LARGE SCALE GENOMIC DNA]</scope>
    <source>
        <strain evidence="3">PCC 7102</strain>
    </source>
</reference>
<dbReference type="InterPro" id="IPR029024">
    <property type="entry name" value="TerB-like"/>
</dbReference>
<protein>
    <recommendedName>
        <fullName evidence="2">Co-chaperone DjlA N-terminal domain-containing protein</fullName>
    </recommendedName>
</protein>
<proteinExistence type="predicted"/>
<dbReference type="AlphaFoldDB" id="A0A3S1C0A7"/>
<keyword evidence="1" id="KW-1133">Transmembrane helix</keyword>
<dbReference type="EMBL" id="RSCL01000046">
    <property type="protein sequence ID" value="RUS94719.1"/>
    <property type="molecule type" value="Genomic_DNA"/>
</dbReference>
<evidence type="ECO:0000256" key="1">
    <source>
        <dbReference type="SAM" id="Phobius"/>
    </source>
</evidence>
<feature type="domain" description="Co-chaperone DjlA N-terminal" evidence="2">
    <location>
        <begin position="216"/>
        <end position="326"/>
    </location>
</feature>